<evidence type="ECO:0000313" key="3">
    <source>
        <dbReference type="Proteomes" id="UP000000329"/>
    </source>
</evidence>
<evidence type="ECO:0000256" key="1">
    <source>
        <dbReference type="SAM" id="Phobius"/>
    </source>
</evidence>
<feature type="transmembrane region" description="Helical" evidence="1">
    <location>
        <begin position="44"/>
        <end position="65"/>
    </location>
</feature>
<dbReference type="KEGG" id="hse:Hsero_3475"/>
<sequence>MKTKIGLVLATVFIAIQWLTVMSFMDRSYSWWLKAGNRAVSDGISGTIFFTICSGFAILFLAIINDKFRQSRSDLRYLSQILMLMGLAGVLVFWGMIFSAIVLLVNR</sequence>
<dbReference type="Proteomes" id="UP000000329">
    <property type="component" value="Chromosome"/>
</dbReference>
<evidence type="ECO:0000313" key="2">
    <source>
        <dbReference type="EMBL" id="ADJ64954.1"/>
    </source>
</evidence>
<organism evidence="2 3">
    <name type="scientific">Herbaspirillum seropedicae (strain SmR1)</name>
    <dbReference type="NCBI Taxonomy" id="757424"/>
    <lineage>
        <taxon>Bacteria</taxon>
        <taxon>Pseudomonadati</taxon>
        <taxon>Pseudomonadota</taxon>
        <taxon>Betaproteobacteria</taxon>
        <taxon>Burkholderiales</taxon>
        <taxon>Oxalobacteraceae</taxon>
        <taxon>Herbaspirillum</taxon>
    </lineage>
</organism>
<accession>D8IPQ7</accession>
<keyword evidence="3" id="KW-1185">Reference proteome</keyword>
<keyword evidence="1" id="KW-1133">Transmembrane helix</keyword>
<feature type="transmembrane region" description="Helical" evidence="1">
    <location>
        <begin position="7"/>
        <end position="24"/>
    </location>
</feature>
<keyword evidence="1" id="KW-0472">Membrane</keyword>
<dbReference type="STRING" id="757424.Hsero_3475"/>
<feature type="transmembrane region" description="Helical" evidence="1">
    <location>
        <begin position="77"/>
        <end position="105"/>
    </location>
</feature>
<proteinExistence type="predicted"/>
<evidence type="ECO:0008006" key="4">
    <source>
        <dbReference type="Google" id="ProtNLM"/>
    </source>
</evidence>
<name>D8IPQ7_HERSS</name>
<dbReference type="EMBL" id="CP002039">
    <property type="protein sequence ID" value="ADJ64954.1"/>
    <property type="molecule type" value="Genomic_DNA"/>
</dbReference>
<dbReference type="AlphaFoldDB" id="D8IPQ7"/>
<dbReference type="HOGENOM" id="CLU_2206412_0_0_4"/>
<gene>
    <name evidence="2" type="ordered locus">Hsero_3475</name>
</gene>
<keyword evidence="1" id="KW-0812">Transmembrane</keyword>
<reference evidence="2 3" key="1">
    <citation type="submission" date="2010-04" db="EMBL/GenBank/DDBJ databases">
        <title>The genome of Herbaspirillum seropedicae SmR1, an endophytic, nitrogen-fixing, plant-growth promoting beta-Proteobacteria.</title>
        <authorList>
            <person name="Pedrosa F.O."/>
            <person name="Monteiro R.A."/>
            <person name="Wassem R."/>
            <person name="Cruz L.M."/>
            <person name="Ayub R.A."/>
            <person name="Colauto N.B."/>
            <person name="Fernandez M.A."/>
            <person name="Fungaro M.H.P."/>
            <person name="Grisard E.C."/>
            <person name="Hungria M."/>
            <person name="Madeira H.M.F."/>
            <person name="Nodari R.O."/>
            <person name="Osaku C.A."/>
            <person name="Petzl-Erler M.L."/>
            <person name="Terenzi H."/>
            <person name="Vieira L.G.E."/>
            <person name="Almeida M.I.M."/>
            <person name="Alves L.R."/>
            <person name="Arantes O.M.N."/>
            <person name="Balsanelli E."/>
            <person name="Barcellos F.G."/>
            <person name="Baura V.A."/>
            <person name="Binde D.R."/>
            <person name="Campo R.J."/>
            <person name="Chubatsu L.S."/>
            <person name="Chueire L.M.O."/>
            <person name="Ciferri R.R."/>
            <person name="Correa L.C."/>
            <person name="da Conceicao Silva J.L."/>
            <person name="Dabul A.N.G."/>
            <person name="Dambros B.P."/>
            <person name="Faoro H."/>
            <person name="Favetti A."/>
            <person name="Friedermann G."/>
            <person name="Furlaneto M.C."/>
            <person name="Gasques L.S."/>
            <person name="Gimenes C.C.T."/>
            <person name="Gioppo N.M.R."/>
            <person name="Glienke-Blanco C."/>
            <person name="Godoy L.P."/>
            <person name="Guerra M.P."/>
            <person name="Karp S."/>
            <person name="Kava-Cordeiro V."/>
            <person name="Margarido V.P."/>
            <person name="Mathioni S.M."/>
            <person name="Menck-Soares M.A."/>
            <person name="Murace N.K."/>
            <person name="Nicolas M.F."/>
            <person name="Oliveira C.E.C."/>
            <person name="Pagnan N.A.B."/>
            <person name="Pamphile J.A."/>
            <person name="Patussi E.V."/>
            <person name="Pereira L.F.P."/>
            <person name="Pereira-Ferrari L."/>
            <person name="Pinto F.G.S."/>
            <person name="Precoma C."/>
            <person name="Prioli A.J."/>
            <person name="Prioli S.M.A.P."/>
            <person name="Raittz R.T."/>
            <person name="Ramos H.J.O."/>
            <person name="Ribeiro E.M.S.F."/>
            <person name="Rigo L.U."/>
            <person name="Rocha C.L.M.S.C."/>
            <person name="Rocha S.N."/>
            <person name="Santos K."/>
            <person name="Satori D."/>
            <person name="Silva A.G."/>
            <person name="Simao R.C.G."/>
            <person name="Soares M.A.M."/>
            <person name="Souza E.M."/>
            <person name="Steffens M.B.R."/>
            <person name="Steindel M."/>
            <person name="Tadra-Sfeir M.Z."/>
            <person name="Takahashi E.K."/>
            <person name="Torres R.A."/>
            <person name="Valle J.S."/>
            <person name="Vernal J.I."/>
            <person name="Vilas-Boas L.A."/>
            <person name="Watanabe M.A.E."/>
            <person name="Weiss V.A."/>
            <person name="Yates M.A."/>
            <person name="Souza E.M."/>
        </authorList>
    </citation>
    <scope>NUCLEOTIDE SEQUENCE [LARGE SCALE GENOMIC DNA]</scope>
    <source>
        <strain evidence="2 3">SmR1</strain>
    </source>
</reference>
<dbReference type="OrthoDB" id="9904353at2"/>
<protein>
    <recommendedName>
        <fullName evidence="4">Transmembrane protein</fullName>
    </recommendedName>
</protein>